<evidence type="ECO:0000256" key="1">
    <source>
        <dbReference type="ARBA" id="ARBA00022460"/>
    </source>
</evidence>
<keyword evidence="1 2" id="KW-0193">Cuticle</keyword>
<dbReference type="GO" id="GO:0031012">
    <property type="term" value="C:extracellular matrix"/>
    <property type="evidence" value="ECO:0007669"/>
    <property type="project" value="TreeGrafter"/>
</dbReference>
<proteinExistence type="evidence at transcript level"/>
<dbReference type="EMBL" id="MK632965">
    <property type="protein sequence ID" value="QGT33370.1"/>
    <property type="molecule type" value="mRNA"/>
</dbReference>
<accession>A0A650DLL4</accession>
<dbReference type="InterPro" id="IPR000618">
    <property type="entry name" value="Insect_cuticle"/>
</dbReference>
<sequence length="347" mass="35994">MTSLFQLTSKILLALCCVRTATVFAGLLPEAGSNGYQYNRPITTTGGGAFAGLGGIVDPSNRRSGYTRDSSSGRLPLGLNPLTSPGFGGSGSGSGSVSGSGSGSVVGGGSVNAFDFGGRTTNTYSAPGFANDFARGIGYNPRPTNTYNLPNGYNSIGNYQGDGSIAPGYNGINDPYRNRYDLDDNRPRPYSFQYQVFDPPSGNDYGQQESSDGNVVQGEYRVLLPDSRTQIVKYTADNVNGYNADVQYEGQAQYPNTITANSPTSVGYQFPGSASEGPYQPTGFPGLIPYQGKRGGVGGISGVGGYSRPNGDRFTGANNNIFGNSGGVAVSTGPGNQYLPPTGGYGK</sequence>
<dbReference type="AlphaFoldDB" id="A0A650DLL4"/>
<feature type="chain" id="PRO_5024947583" evidence="4">
    <location>
        <begin position="26"/>
        <end position="347"/>
    </location>
</feature>
<dbReference type="GO" id="GO:0005615">
    <property type="term" value="C:extracellular space"/>
    <property type="evidence" value="ECO:0007669"/>
    <property type="project" value="TreeGrafter"/>
</dbReference>
<feature type="region of interest" description="Disordered" evidence="3">
    <location>
        <begin position="61"/>
        <end position="102"/>
    </location>
</feature>
<keyword evidence="4" id="KW-0732">Signal</keyword>
<feature type="compositionally biased region" description="Polar residues" evidence="3">
    <location>
        <begin position="62"/>
        <end position="73"/>
    </location>
</feature>
<dbReference type="GO" id="GO:0042302">
    <property type="term" value="F:structural constituent of cuticle"/>
    <property type="evidence" value="ECO:0007669"/>
    <property type="project" value="UniProtKB-UniRule"/>
</dbReference>
<name>A0A650DLL4_9HYME</name>
<feature type="compositionally biased region" description="Gly residues" evidence="3">
    <location>
        <begin position="86"/>
        <end position="102"/>
    </location>
</feature>
<organism evidence="5">
    <name type="scientific">Microplitis mediator</name>
    <dbReference type="NCBI Taxonomy" id="375433"/>
    <lineage>
        <taxon>Eukaryota</taxon>
        <taxon>Metazoa</taxon>
        <taxon>Ecdysozoa</taxon>
        <taxon>Arthropoda</taxon>
        <taxon>Hexapoda</taxon>
        <taxon>Insecta</taxon>
        <taxon>Pterygota</taxon>
        <taxon>Neoptera</taxon>
        <taxon>Endopterygota</taxon>
        <taxon>Hymenoptera</taxon>
        <taxon>Apocrita</taxon>
        <taxon>Ichneumonoidea</taxon>
        <taxon>Braconidae</taxon>
        <taxon>Microgastrinae</taxon>
        <taxon>Microplitis</taxon>
    </lineage>
</organism>
<feature type="signal peptide" evidence="4">
    <location>
        <begin position="1"/>
        <end position="25"/>
    </location>
</feature>
<protein>
    <submittedName>
        <fullName evidence="5">Cuticular protein 17</fullName>
    </submittedName>
</protein>
<reference evidence="5" key="1">
    <citation type="submission" date="2019-03" db="EMBL/GenBank/DDBJ databases">
        <title>Identification and temporal expression profiling of cuticular proteins in an endoparasitoid wasp, Microplitis mediator.</title>
        <authorList>
            <person name="Volovych O."/>
            <person name="Lin Z."/>
            <person name="Du J."/>
            <person name="Jiang H."/>
            <person name="Zou Z."/>
        </authorList>
    </citation>
    <scope>NUCLEOTIDE SEQUENCE</scope>
</reference>
<dbReference type="InterPro" id="IPR051217">
    <property type="entry name" value="Insect_Cuticle_Struc_Prot"/>
</dbReference>
<evidence type="ECO:0000313" key="5">
    <source>
        <dbReference type="EMBL" id="QGT33370.1"/>
    </source>
</evidence>
<evidence type="ECO:0000256" key="4">
    <source>
        <dbReference type="SAM" id="SignalP"/>
    </source>
</evidence>
<dbReference type="Pfam" id="PF00379">
    <property type="entry name" value="Chitin_bind_4"/>
    <property type="match status" value="1"/>
</dbReference>
<evidence type="ECO:0000256" key="2">
    <source>
        <dbReference type="PROSITE-ProRule" id="PRU00497"/>
    </source>
</evidence>
<feature type="region of interest" description="Disordered" evidence="3">
    <location>
        <begin position="325"/>
        <end position="347"/>
    </location>
</feature>
<dbReference type="PANTHER" id="PTHR12236">
    <property type="entry name" value="STRUCTURAL CONTITUENT OF CUTICLE"/>
    <property type="match status" value="1"/>
</dbReference>
<dbReference type="PANTHER" id="PTHR12236:SF79">
    <property type="entry name" value="CUTICULAR PROTEIN 50CB-RELATED"/>
    <property type="match status" value="1"/>
</dbReference>
<gene>
    <name evidence="5" type="primary">CPR17</name>
</gene>
<dbReference type="PROSITE" id="PS51155">
    <property type="entry name" value="CHIT_BIND_RR_2"/>
    <property type="match status" value="1"/>
</dbReference>
<evidence type="ECO:0000256" key="3">
    <source>
        <dbReference type="SAM" id="MobiDB-lite"/>
    </source>
</evidence>